<evidence type="ECO:0000256" key="7">
    <source>
        <dbReference type="SAM" id="MobiDB-lite"/>
    </source>
</evidence>
<keyword evidence="6 8" id="KW-0472">Membrane</keyword>
<dbReference type="AlphaFoldDB" id="A0A1H0Z1M9"/>
<dbReference type="RefSeq" id="WP_010154811.1">
    <property type="nucleotide sequence ID" value="NZ_FNKB01000001.1"/>
</dbReference>
<feature type="transmembrane region" description="Helical" evidence="8">
    <location>
        <begin position="71"/>
        <end position="88"/>
    </location>
</feature>
<dbReference type="Gene3D" id="1.20.1250.20">
    <property type="entry name" value="MFS general substrate transporter like domains"/>
    <property type="match status" value="1"/>
</dbReference>
<dbReference type="EMBL" id="FNKB01000001">
    <property type="protein sequence ID" value="SDQ21372.1"/>
    <property type="molecule type" value="Genomic_DNA"/>
</dbReference>
<keyword evidence="2" id="KW-0813">Transport</keyword>
<dbReference type="InterPro" id="IPR020846">
    <property type="entry name" value="MFS_dom"/>
</dbReference>
<name>A0A1H0Z1M9_9MICO</name>
<feature type="transmembrane region" description="Helical" evidence="8">
    <location>
        <begin position="120"/>
        <end position="145"/>
    </location>
</feature>
<feature type="transmembrane region" description="Helical" evidence="8">
    <location>
        <begin position="217"/>
        <end position="237"/>
    </location>
</feature>
<keyword evidence="3" id="KW-1003">Cell membrane</keyword>
<keyword evidence="4 8" id="KW-0812">Transmembrane</keyword>
<feature type="region of interest" description="Disordered" evidence="7">
    <location>
        <begin position="1"/>
        <end position="20"/>
    </location>
</feature>
<evidence type="ECO:0000313" key="11">
    <source>
        <dbReference type="Proteomes" id="UP000182690"/>
    </source>
</evidence>
<feature type="transmembrane region" description="Helical" evidence="8">
    <location>
        <begin position="152"/>
        <end position="176"/>
    </location>
</feature>
<dbReference type="STRING" id="1079994.SAMN04488565_1374"/>
<gene>
    <name evidence="10" type="ORF">SAMN04488565_1374</name>
</gene>
<protein>
    <submittedName>
        <fullName evidence="10">MFS transporter, DHA2 family, multidrug resistance protein</fullName>
    </submittedName>
</protein>
<dbReference type="InterPro" id="IPR036259">
    <property type="entry name" value="MFS_trans_sf"/>
</dbReference>
<feature type="domain" description="Major facilitator superfamily (MFS) profile" evidence="9">
    <location>
        <begin position="29"/>
        <end position="514"/>
    </location>
</feature>
<evidence type="ECO:0000256" key="6">
    <source>
        <dbReference type="ARBA" id="ARBA00023136"/>
    </source>
</evidence>
<evidence type="ECO:0000313" key="10">
    <source>
        <dbReference type="EMBL" id="SDQ21372.1"/>
    </source>
</evidence>
<evidence type="ECO:0000256" key="2">
    <source>
        <dbReference type="ARBA" id="ARBA00022448"/>
    </source>
</evidence>
<feature type="transmembrane region" description="Helical" evidence="8">
    <location>
        <begin position="374"/>
        <end position="399"/>
    </location>
</feature>
<feature type="transmembrane region" description="Helical" evidence="8">
    <location>
        <begin position="27"/>
        <end position="51"/>
    </location>
</feature>
<dbReference type="PROSITE" id="PS50850">
    <property type="entry name" value="MFS"/>
    <property type="match status" value="1"/>
</dbReference>
<evidence type="ECO:0000256" key="1">
    <source>
        <dbReference type="ARBA" id="ARBA00004651"/>
    </source>
</evidence>
<evidence type="ECO:0000256" key="5">
    <source>
        <dbReference type="ARBA" id="ARBA00022989"/>
    </source>
</evidence>
<evidence type="ECO:0000256" key="3">
    <source>
        <dbReference type="ARBA" id="ARBA00022475"/>
    </source>
</evidence>
<feature type="transmembrane region" description="Helical" evidence="8">
    <location>
        <begin position="95"/>
        <end position="114"/>
    </location>
</feature>
<comment type="subcellular location">
    <subcellularLocation>
        <location evidence="1">Cell membrane</location>
        <topology evidence="1">Multi-pass membrane protein</topology>
    </subcellularLocation>
</comment>
<evidence type="ECO:0000259" key="9">
    <source>
        <dbReference type="PROSITE" id="PS50850"/>
    </source>
</evidence>
<dbReference type="PANTHER" id="PTHR42718">
    <property type="entry name" value="MAJOR FACILITATOR SUPERFAMILY MULTIDRUG TRANSPORTER MFSC"/>
    <property type="match status" value="1"/>
</dbReference>
<evidence type="ECO:0000256" key="4">
    <source>
        <dbReference type="ARBA" id="ARBA00022692"/>
    </source>
</evidence>
<feature type="transmembrane region" description="Helical" evidence="8">
    <location>
        <begin position="284"/>
        <end position="309"/>
    </location>
</feature>
<dbReference type="OrthoDB" id="9781469at2"/>
<keyword evidence="5 8" id="KW-1133">Transmembrane helix</keyword>
<feature type="transmembrane region" description="Helical" evidence="8">
    <location>
        <begin position="321"/>
        <end position="342"/>
    </location>
</feature>
<proteinExistence type="predicted"/>
<dbReference type="Pfam" id="PF07690">
    <property type="entry name" value="MFS_1"/>
    <property type="match status" value="1"/>
</dbReference>
<dbReference type="Gene3D" id="1.20.1720.10">
    <property type="entry name" value="Multidrug resistance protein D"/>
    <property type="match status" value="1"/>
</dbReference>
<dbReference type="Proteomes" id="UP000182690">
    <property type="component" value="Unassembled WGS sequence"/>
</dbReference>
<dbReference type="SUPFAM" id="SSF103473">
    <property type="entry name" value="MFS general substrate transporter"/>
    <property type="match status" value="1"/>
</dbReference>
<dbReference type="InterPro" id="IPR011701">
    <property type="entry name" value="MFS"/>
</dbReference>
<evidence type="ECO:0000256" key="8">
    <source>
        <dbReference type="SAM" id="Phobius"/>
    </source>
</evidence>
<feature type="transmembrane region" description="Helical" evidence="8">
    <location>
        <begin position="488"/>
        <end position="509"/>
    </location>
</feature>
<feature type="transmembrane region" description="Helical" evidence="8">
    <location>
        <begin position="420"/>
        <end position="437"/>
    </location>
</feature>
<dbReference type="eggNOG" id="COG0477">
    <property type="taxonomic scope" value="Bacteria"/>
</dbReference>
<sequence length="522" mass="53779">MSDQRIAPHSAPHHAPKPAPLSRARRWAALSVLTASLLVITMDMTILNIALPEMAAELHPTSDQQLWIIDVYSLVLAGLLVSFAAIADRWGRKRMLLLGYSIFGVASLLVLFATNAESVIAIRAILGIGGAMIMPITLSLIRVIFTDARERATALAIWAAVSGLGAAVGPLLGGLLLEYFSWHAAFLVNVPLMLAGVIAGIAILPESRVAHTGRWDFLAAALSLVGMTLLVWAIKTFGKEASLLVPEALVAFAAGAALLAWFVVRCLRSASPLLDLSLFRNRVFSAGAIAALGSTFAMIAALLLIAQWLQLVDGASPVEAGIRLFPIAITGALASLTAPVLARRIGARAVLAGGLGFAGVGMLVIGLQPGTLSTLTVIISLCFIGAGTGSLAIASAMIMHGSPEEKAGNAGAIEETSYELGAVLGVAILGSVSALLYRAEFVASGALAGVERALAGQAEESLGAAVSIADELRLPELGQQAGVAFTHAMQATGIAGGLIMFAVAAAVFLMTPKGTDVSQAAH</sequence>
<dbReference type="GO" id="GO:0005886">
    <property type="term" value="C:plasma membrane"/>
    <property type="evidence" value="ECO:0007669"/>
    <property type="project" value="UniProtKB-SubCell"/>
</dbReference>
<dbReference type="PANTHER" id="PTHR42718:SF47">
    <property type="entry name" value="METHYL VIOLOGEN RESISTANCE PROTEIN SMVA"/>
    <property type="match status" value="1"/>
</dbReference>
<feature type="transmembrane region" description="Helical" evidence="8">
    <location>
        <begin position="349"/>
        <end position="368"/>
    </location>
</feature>
<feature type="transmembrane region" description="Helical" evidence="8">
    <location>
        <begin position="182"/>
        <end position="205"/>
    </location>
</feature>
<dbReference type="PRINTS" id="PR01036">
    <property type="entry name" value="TCRTETB"/>
</dbReference>
<accession>A0A1H0Z1M9</accession>
<feature type="transmembrane region" description="Helical" evidence="8">
    <location>
        <begin position="243"/>
        <end position="264"/>
    </location>
</feature>
<reference evidence="10 11" key="1">
    <citation type="submission" date="2016-10" db="EMBL/GenBank/DDBJ databases">
        <authorList>
            <person name="de Groot N.N."/>
        </authorList>
    </citation>
    <scope>NUCLEOTIDE SEQUENCE [LARGE SCALE GENOMIC DNA]</scope>
    <source>
        <strain evidence="10 11">DSM 22788</strain>
    </source>
</reference>
<organism evidence="10 11">
    <name type="scientific">Leucobacter chromiiresistens</name>
    <dbReference type="NCBI Taxonomy" id="1079994"/>
    <lineage>
        <taxon>Bacteria</taxon>
        <taxon>Bacillati</taxon>
        <taxon>Actinomycetota</taxon>
        <taxon>Actinomycetes</taxon>
        <taxon>Micrococcales</taxon>
        <taxon>Microbacteriaceae</taxon>
        <taxon>Leucobacter</taxon>
    </lineage>
</organism>
<dbReference type="CDD" id="cd17321">
    <property type="entry name" value="MFS_MMR_MDR_like"/>
    <property type="match status" value="1"/>
</dbReference>
<dbReference type="GO" id="GO:0022857">
    <property type="term" value="F:transmembrane transporter activity"/>
    <property type="evidence" value="ECO:0007669"/>
    <property type="project" value="InterPro"/>
</dbReference>